<evidence type="ECO:0000313" key="1">
    <source>
        <dbReference type="EMBL" id="TFU89651.1"/>
    </source>
</evidence>
<dbReference type="AlphaFoldDB" id="A0A4Y9IMV9"/>
<proteinExistence type="predicted"/>
<organism evidence="1 2">
    <name type="scientific">Dysgonomonas mossii</name>
    <dbReference type="NCBI Taxonomy" id="163665"/>
    <lineage>
        <taxon>Bacteria</taxon>
        <taxon>Pseudomonadati</taxon>
        <taxon>Bacteroidota</taxon>
        <taxon>Bacteroidia</taxon>
        <taxon>Bacteroidales</taxon>
        <taxon>Dysgonomonadaceae</taxon>
        <taxon>Dysgonomonas</taxon>
    </lineage>
</organism>
<protein>
    <submittedName>
        <fullName evidence="1">Uncharacterized protein</fullName>
    </submittedName>
</protein>
<dbReference type="EMBL" id="SPPK01000002">
    <property type="protein sequence ID" value="TFU89651.1"/>
    <property type="molecule type" value="Genomic_DNA"/>
</dbReference>
<dbReference type="RefSeq" id="WP_135104652.1">
    <property type="nucleotide sequence ID" value="NZ_JADGKW010000002.1"/>
</dbReference>
<sequence length="154" mass="17902">MTPSLKKAIDQITNEIAILAGDIFKDDKISRNPKVNKNTLREKAKDVNVSWRAANGNIVIEAYFDNYITFLEKGRVPRKGKFPPLDELRDWALSRSIPTDNSTLFLIARAIWRDGHEGRPILATLEEKIDRKFETEWYDQLFEATIDELNKYFN</sequence>
<name>A0A4Y9IMV9_9BACT</name>
<reference evidence="1 2" key="1">
    <citation type="submission" date="2019-03" db="EMBL/GenBank/DDBJ databases">
        <title>Diversity of the mouse oral microbiome.</title>
        <authorList>
            <person name="Joseph S."/>
            <person name="Aduse-Opoku J."/>
            <person name="Curtis M."/>
            <person name="Wade W."/>
            <person name="Hashim A."/>
        </authorList>
    </citation>
    <scope>NUCLEOTIDE SEQUENCE [LARGE SCALE GENOMIC DNA]</scope>
    <source>
        <strain evidence="1 2">P11</strain>
    </source>
</reference>
<evidence type="ECO:0000313" key="2">
    <source>
        <dbReference type="Proteomes" id="UP000298285"/>
    </source>
</evidence>
<dbReference type="Proteomes" id="UP000298285">
    <property type="component" value="Unassembled WGS sequence"/>
</dbReference>
<dbReference type="OrthoDB" id="997347at2"/>
<comment type="caution">
    <text evidence="1">The sequence shown here is derived from an EMBL/GenBank/DDBJ whole genome shotgun (WGS) entry which is preliminary data.</text>
</comment>
<gene>
    <name evidence="1" type="ORF">E4T88_06440</name>
</gene>
<accession>A0A4Y9IMV9</accession>